<dbReference type="PRINTS" id="PR00477">
    <property type="entry name" value="PHGLYCKINASE"/>
</dbReference>
<evidence type="ECO:0000256" key="11">
    <source>
        <dbReference type="PIRSR" id="PIRSR000724-2"/>
    </source>
</evidence>
<feature type="binding site" evidence="10">
    <location>
        <begin position="22"/>
        <end position="24"/>
    </location>
    <ligand>
        <name>substrate</name>
    </ligand>
</feature>
<dbReference type="Pfam" id="PF00162">
    <property type="entry name" value="PGK"/>
    <property type="match status" value="2"/>
</dbReference>
<comment type="subcellular location">
    <subcellularLocation>
        <location evidence="10">Cytoplasm</location>
    </subcellularLocation>
</comment>
<dbReference type="FunFam" id="3.40.50.1260:FF:000031">
    <property type="entry name" value="Phosphoglycerate kinase 1"/>
    <property type="match status" value="1"/>
</dbReference>
<dbReference type="UniPathway" id="UPA00109">
    <property type="reaction ID" value="UER00185"/>
</dbReference>
<sequence length="358" mass="38324">MKLLKDLTKQDLEGKKVLLRVDFNVAVKDGKIAEPFKIAAAKPTIEYLVDNNALVTLASHIESVRSFEGLREQINAILGQSVELLENTRVNPGEKTNDGTFARELAKNHDLYVNDAFAAAHRAHASVSAITKVLPSYAGLLMVREVAELSKALDAPSAGKVLVLGGAKIGTKLPIIKNFTNKAEYILIGGAIASTFLKYRGLEVGKSLVDADQTEQIKTLDMRKVLLPEDIVLSTDMTGNSFVRSAPEKDILPEEYILDIGPRTARRYADIIKKSSMVVWNGPLGLSEVPAFASGTRTVVEAIGENPRSIIGGGDTIAAADTLVPGAKFGYVSTGGGAMLSFLGGERLPALEALGYYA</sequence>
<feature type="binding site" evidence="10">
    <location>
        <position position="89"/>
    </location>
    <ligand>
        <name>substrate</name>
    </ligand>
</feature>
<evidence type="ECO:0000256" key="5">
    <source>
        <dbReference type="ARBA" id="ARBA00022679"/>
    </source>
</evidence>
<accession>A0A1F8GVW6</accession>
<dbReference type="Gene3D" id="3.40.50.1260">
    <property type="entry name" value="Phosphoglycerate kinase, N-terminal domain"/>
    <property type="match status" value="3"/>
</dbReference>
<keyword evidence="8 10" id="KW-0067">ATP-binding</keyword>
<gene>
    <name evidence="10" type="primary">pgk</name>
    <name evidence="13" type="ORF">A3A33_02665</name>
</gene>
<comment type="subunit">
    <text evidence="10">Monomer.</text>
</comment>
<evidence type="ECO:0000256" key="1">
    <source>
        <dbReference type="ARBA" id="ARBA00000642"/>
    </source>
</evidence>
<evidence type="ECO:0000313" key="14">
    <source>
        <dbReference type="Proteomes" id="UP000179047"/>
    </source>
</evidence>
<dbReference type="GO" id="GO:0005524">
    <property type="term" value="F:ATP binding"/>
    <property type="evidence" value="ECO:0007669"/>
    <property type="project" value="UniProtKB-KW"/>
</dbReference>
<keyword evidence="7 10" id="KW-0418">Kinase</keyword>
<evidence type="ECO:0000256" key="7">
    <source>
        <dbReference type="ARBA" id="ARBA00022777"/>
    </source>
</evidence>
<dbReference type="InterPro" id="IPR015824">
    <property type="entry name" value="Phosphoglycerate_kinase_N"/>
</dbReference>
<keyword evidence="6 10" id="KW-0547">Nucleotide-binding</keyword>
<dbReference type="PANTHER" id="PTHR11406:SF23">
    <property type="entry name" value="PHOSPHOGLYCERATE KINASE 1, CHLOROPLASTIC-RELATED"/>
    <property type="match status" value="1"/>
</dbReference>
<dbReference type="SUPFAM" id="SSF53748">
    <property type="entry name" value="Phosphoglycerate kinase"/>
    <property type="match status" value="1"/>
</dbReference>
<dbReference type="AlphaFoldDB" id="A0A1F8GVW6"/>
<evidence type="ECO:0000256" key="8">
    <source>
        <dbReference type="ARBA" id="ARBA00022840"/>
    </source>
</evidence>
<evidence type="ECO:0000256" key="6">
    <source>
        <dbReference type="ARBA" id="ARBA00022741"/>
    </source>
</evidence>
<feature type="binding site" evidence="10 11">
    <location>
        <begin position="313"/>
        <end position="316"/>
    </location>
    <ligand>
        <name>ATP</name>
        <dbReference type="ChEBI" id="CHEBI:30616"/>
    </ligand>
</feature>
<evidence type="ECO:0000256" key="12">
    <source>
        <dbReference type="RuleBase" id="RU000532"/>
    </source>
</evidence>
<dbReference type="PIRSF" id="PIRSF000724">
    <property type="entry name" value="Pgk"/>
    <property type="match status" value="1"/>
</dbReference>
<feature type="binding site" evidence="10">
    <location>
        <position position="122"/>
    </location>
    <ligand>
        <name>substrate</name>
    </ligand>
</feature>
<dbReference type="HAMAP" id="MF_00145">
    <property type="entry name" value="Phosphoglyc_kinase"/>
    <property type="match status" value="1"/>
</dbReference>
<dbReference type="GO" id="GO:0006096">
    <property type="term" value="P:glycolytic process"/>
    <property type="evidence" value="ECO:0007669"/>
    <property type="project" value="UniProtKB-UniRule"/>
</dbReference>
<proteinExistence type="inferred from homology"/>
<dbReference type="GO" id="GO:0004618">
    <property type="term" value="F:phosphoglycerate kinase activity"/>
    <property type="evidence" value="ECO:0007669"/>
    <property type="project" value="UniProtKB-UniRule"/>
</dbReference>
<evidence type="ECO:0000256" key="4">
    <source>
        <dbReference type="ARBA" id="ARBA00013061"/>
    </source>
</evidence>
<dbReference type="GO" id="GO:0043531">
    <property type="term" value="F:ADP binding"/>
    <property type="evidence" value="ECO:0007669"/>
    <property type="project" value="TreeGrafter"/>
</dbReference>
<reference evidence="13 14" key="1">
    <citation type="journal article" date="2016" name="Nat. Commun.">
        <title>Thousands of microbial genomes shed light on interconnected biogeochemical processes in an aquifer system.</title>
        <authorList>
            <person name="Anantharaman K."/>
            <person name="Brown C.T."/>
            <person name="Hug L.A."/>
            <person name="Sharon I."/>
            <person name="Castelle C.J."/>
            <person name="Probst A.J."/>
            <person name="Thomas B.C."/>
            <person name="Singh A."/>
            <person name="Wilkins M.J."/>
            <person name="Karaoz U."/>
            <person name="Brodie E.L."/>
            <person name="Williams K.H."/>
            <person name="Hubbard S.S."/>
            <person name="Banfield J.F."/>
        </authorList>
    </citation>
    <scope>NUCLEOTIDE SEQUENCE [LARGE SCALE GENOMIC DNA]</scope>
</reference>
<dbReference type="GO" id="GO:0005829">
    <property type="term" value="C:cytosol"/>
    <property type="evidence" value="ECO:0007669"/>
    <property type="project" value="TreeGrafter"/>
</dbReference>
<organism evidence="13 14">
    <name type="scientific">Candidatus Yanofskybacteria bacterium RIFCSPLOWO2_01_FULL_49_25</name>
    <dbReference type="NCBI Taxonomy" id="1802701"/>
    <lineage>
        <taxon>Bacteria</taxon>
        <taxon>Candidatus Yanofskyibacteriota</taxon>
    </lineage>
</organism>
<keyword evidence="9 10" id="KW-0324">Glycolysis</keyword>
<evidence type="ECO:0000256" key="3">
    <source>
        <dbReference type="ARBA" id="ARBA00008982"/>
    </source>
</evidence>
<dbReference type="STRING" id="1802701.A3A33_02665"/>
<evidence type="ECO:0000256" key="2">
    <source>
        <dbReference type="ARBA" id="ARBA00004838"/>
    </source>
</evidence>
<dbReference type="PANTHER" id="PTHR11406">
    <property type="entry name" value="PHOSPHOGLYCERATE KINASE"/>
    <property type="match status" value="1"/>
</dbReference>
<dbReference type="Proteomes" id="UP000179047">
    <property type="component" value="Unassembled WGS sequence"/>
</dbReference>
<comment type="caution">
    <text evidence="13">The sequence shown here is derived from an EMBL/GenBank/DDBJ whole genome shotgun (WGS) entry which is preliminary data.</text>
</comment>
<evidence type="ECO:0000256" key="10">
    <source>
        <dbReference type="HAMAP-Rule" id="MF_00145"/>
    </source>
</evidence>
<comment type="pathway">
    <text evidence="2 10">Carbohydrate degradation; glycolysis; pyruvate from D-glyceraldehyde 3-phosphate: step 2/5.</text>
</comment>
<dbReference type="EC" id="2.7.2.3" evidence="4 10"/>
<comment type="caution">
    <text evidence="10">Lacks conserved residue(s) required for the propagation of feature annotation.</text>
</comment>
<comment type="similarity">
    <text evidence="3 10 12">Belongs to the phosphoglycerate kinase family.</text>
</comment>
<dbReference type="EMBL" id="MGKP01000009">
    <property type="protein sequence ID" value="OGN29140.1"/>
    <property type="molecule type" value="Genomic_DNA"/>
</dbReference>
<evidence type="ECO:0000313" key="13">
    <source>
        <dbReference type="EMBL" id="OGN29140.1"/>
    </source>
</evidence>
<dbReference type="InterPro" id="IPR001576">
    <property type="entry name" value="Phosphoglycerate_kinase"/>
</dbReference>
<keyword evidence="5 10" id="KW-0808">Transferase</keyword>
<keyword evidence="10" id="KW-0963">Cytoplasm</keyword>
<evidence type="ECO:0000256" key="9">
    <source>
        <dbReference type="ARBA" id="ARBA00023152"/>
    </source>
</evidence>
<dbReference type="InterPro" id="IPR036043">
    <property type="entry name" value="Phosphoglycerate_kinase_sf"/>
</dbReference>
<feature type="binding site" evidence="10 11">
    <location>
        <position position="288"/>
    </location>
    <ligand>
        <name>ATP</name>
        <dbReference type="ChEBI" id="CHEBI:30616"/>
    </ligand>
</feature>
<protein>
    <recommendedName>
        <fullName evidence="4 10">Phosphoglycerate kinase</fullName>
        <ecNumber evidence="4 10">2.7.2.3</ecNumber>
    </recommendedName>
</protein>
<dbReference type="GO" id="GO:0006094">
    <property type="term" value="P:gluconeogenesis"/>
    <property type="evidence" value="ECO:0007669"/>
    <property type="project" value="TreeGrafter"/>
</dbReference>
<comment type="catalytic activity">
    <reaction evidence="1 10 12">
        <text>(2R)-3-phosphoglycerate + ATP = (2R)-3-phospho-glyceroyl phosphate + ADP</text>
        <dbReference type="Rhea" id="RHEA:14801"/>
        <dbReference type="ChEBI" id="CHEBI:30616"/>
        <dbReference type="ChEBI" id="CHEBI:57604"/>
        <dbReference type="ChEBI" id="CHEBI:58272"/>
        <dbReference type="ChEBI" id="CHEBI:456216"/>
        <dbReference type="EC" id="2.7.2.3"/>
    </reaction>
</comment>
<name>A0A1F8GVW6_9BACT</name>
<feature type="binding site" evidence="10 11">
    <location>
        <position position="172"/>
    </location>
    <ligand>
        <name>ATP</name>
        <dbReference type="ChEBI" id="CHEBI:30616"/>
    </ligand>
</feature>